<gene>
    <name evidence="1" type="ORF">rCG_59050</name>
</gene>
<dbReference type="Proteomes" id="UP000234681">
    <property type="component" value="Chromosome 16"/>
</dbReference>
<sequence length="30" mass="3534">MKIYKVGVRTGFHVFYWILGRIQFPGPLPL</sequence>
<dbReference type="EMBL" id="CH473995">
    <property type="protein sequence ID" value="EDL78851.1"/>
    <property type="molecule type" value="Genomic_DNA"/>
</dbReference>
<protein>
    <submittedName>
        <fullName evidence="1">RCG59050</fullName>
    </submittedName>
</protein>
<evidence type="ECO:0000313" key="2">
    <source>
        <dbReference type="Proteomes" id="UP000234681"/>
    </source>
</evidence>
<name>A6JPS1_RAT</name>
<accession>A6JPS1</accession>
<organism evidence="1 2">
    <name type="scientific">Rattus norvegicus</name>
    <name type="common">Rat</name>
    <dbReference type="NCBI Taxonomy" id="10116"/>
    <lineage>
        <taxon>Eukaryota</taxon>
        <taxon>Metazoa</taxon>
        <taxon>Chordata</taxon>
        <taxon>Craniata</taxon>
        <taxon>Vertebrata</taxon>
        <taxon>Euteleostomi</taxon>
        <taxon>Mammalia</taxon>
        <taxon>Eutheria</taxon>
        <taxon>Euarchontoglires</taxon>
        <taxon>Glires</taxon>
        <taxon>Rodentia</taxon>
        <taxon>Myomorpha</taxon>
        <taxon>Muroidea</taxon>
        <taxon>Muridae</taxon>
        <taxon>Murinae</taxon>
        <taxon>Rattus</taxon>
    </lineage>
</organism>
<evidence type="ECO:0000313" key="1">
    <source>
        <dbReference type="EMBL" id="EDL78851.1"/>
    </source>
</evidence>
<proteinExistence type="predicted"/>
<dbReference type="AlphaFoldDB" id="A6JPS1"/>
<reference evidence="1 2" key="1">
    <citation type="submission" date="2005-09" db="EMBL/GenBank/DDBJ databases">
        <authorList>
            <person name="Mural R.J."/>
            <person name="Li P.W."/>
            <person name="Adams M.D."/>
            <person name="Amanatides P.G."/>
            <person name="Baden-Tillson H."/>
            <person name="Barnstead M."/>
            <person name="Chin S.H."/>
            <person name="Dew I."/>
            <person name="Evans C.A."/>
            <person name="Ferriera S."/>
            <person name="Flanigan M."/>
            <person name="Fosler C."/>
            <person name="Glodek A."/>
            <person name="Gu Z."/>
            <person name="Holt R.A."/>
            <person name="Jennings D."/>
            <person name="Kraft C.L."/>
            <person name="Lu F."/>
            <person name="Nguyen T."/>
            <person name="Nusskern D.R."/>
            <person name="Pfannkoch C.M."/>
            <person name="Sitter C."/>
            <person name="Sutton G.G."/>
            <person name="Venter J.C."/>
            <person name="Wang Z."/>
            <person name="Woodage T."/>
            <person name="Zheng X.H."/>
            <person name="Zhong F."/>
        </authorList>
    </citation>
    <scope>NUCLEOTIDE SEQUENCE [LARGE SCALE GENOMIC DNA]</scope>
    <source>
        <strain>BN</strain>
        <strain evidence="2">Sprague-Dawley</strain>
    </source>
</reference>